<dbReference type="AlphaFoldDB" id="A0A7C8ZVW9"/>
<feature type="transmembrane region" description="Helical" evidence="1">
    <location>
        <begin position="252"/>
        <end position="273"/>
    </location>
</feature>
<proteinExistence type="predicted"/>
<keyword evidence="1" id="KW-0472">Membrane</keyword>
<evidence type="ECO:0000313" key="2">
    <source>
        <dbReference type="EMBL" id="MBA4651791.1"/>
    </source>
</evidence>
<name>A0A7C8ZVW9_OPUST</name>
<dbReference type="EMBL" id="GISG01171616">
    <property type="protein sequence ID" value="MBA4651791.1"/>
    <property type="molecule type" value="Transcribed_RNA"/>
</dbReference>
<keyword evidence="1" id="KW-1133">Transmembrane helix</keyword>
<reference evidence="2" key="1">
    <citation type="journal article" date="2013" name="J. Plant Res.">
        <title>Effect of fungi and light on seed germination of three Opuntia species from semiarid lands of central Mexico.</title>
        <authorList>
            <person name="Delgado-Sanchez P."/>
            <person name="Jimenez-Bremont J.F."/>
            <person name="Guerrero-Gonzalez Mde L."/>
            <person name="Flores J."/>
        </authorList>
    </citation>
    <scope>NUCLEOTIDE SEQUENCE</scope>
    <source>
        <tissue evidence="2">Cladode</tissue>
    </source>
</reference>
<organism evidence="2">
    <name type="scientific">Opuntia streptacantha</name>
    <name type="common">Prickly pear cactus</name>
    <name type="synonym">Opuntia cardona</name>
    <dbReference type="NCBI Taxonomy" id="393608"/>
    <lineage>
        <taxon>Eukaryota</taxon>
        <taxon>Viridiplantae</taxon>
        <taxon>Streptophyta</taxon>
        <taxon>Embryophyta</taxon>
        <taxon>Tracheophyta</taxon>
        <taxon>Spermatophyta</taxon>
        <taxon>Magnoliopsida</taxon>
        <taxon>eudicotyledons</taxon>
        <taxon>Gunneridae</taxon>
        <taxon>Pentapetalae</taxon>
        <taxon>Caryophyllales</taxon>
        <taxon>Cactineae</taxon>
        <taxon>Cactaceae</taxon>
        <taxon>Opuntioideae</taxon>
        <taxon>Opuntia</taxon>
    </lineage>
</organism>
<accession>A0A7C8ZVW9</accession>
<sequence length="277" mass="31559">MLPSPPPLSFCIMECSQVLYSSVLRNISYGPCDCQNVDLCLTWSGLNLRFNWLVGVEVPDVPAVWLYNLRFGLSKLCFFMFWKLAPYGSGVVIPQLIHLAWRVLFGRVLLALLHPFSSSSGLFTRVLDHHTLYYCLLECSDLDQHVYMLGPRPWTLVLPLYGFWPFCSSLSEVRSENSLYWVLPLFLLSLGLVNFYAQKLCTCFCWCLVFLQTTGDEVKGVCPIVCEDMLFEPGTSVPLAFFYSLFQSVPKLWHRSFAFVLCTCVVGMLVWCLGSCL</sequence>
<reference evidence="2" key="2">
    <citation type="submission" date="2020-07" db="EMBL/GenBank/DDBJ databases">
        <authorList>
            <person name="Vera ALvarez R."/>
            <person name="Arias-Moreno D.M."/>
            <person name="Jimenez-Jacinto V."/>
            <person name="Jimenez-Bremont J.F."/>
            <person name="Swaminathan K."/>
            <person name="Moose S.P."/>
            <person name="Guerrero-Gonzalez M.L."/>
            <person name="Marino-Ramirez L."/>
            <person name="Landsman D."/>
            <person name="Rodriguez-Kessler M."/>
            <person name="Delgado-Sanchez P."/>
        </authorList>
    </citation>
    <scope>NUCLEOTIDE SEQUENCE</scope>
    <source>
        <tissue evidence="2">Cladode</tissue>
    </source>
</reference>
<keyword evidence="1" id="KW-0812">Transmembrane</keyword>
<protein>
    <submittedName>
        <fullName evidence="2">Uncharacterized protein</fullName>
    </submittedName>
</protein>
<evidence type="ECO:0000256" key="1">
    <source>
        <dbReference type="SAM" id="Phobius"/>
    </source>
</evidence>